<gene>
    <name evidence="2" type="ORF">GCM10008013_28800</name>
</gene>
<keyword evidence="3" id="KW-1185">Reference proteome</keyword>
<protein>
    <submittedName>
        <fullName evidence="2">PadR family transcriptional regulator</fullName>
    </submittedName>
</protein>
<accession>A0ABQ1YJ44</accession>
<dbReference type="Proteomes" id="UP000659344">
    <property type="component" value="Unassembled WGS sequence"/>
</dbReference>
<comment type="caution">
    <text evidence="2">The sequence shown here is derived from an EMBL/GenBank/DDBJ whole genome shotgun (WGS) entry which is preliminary data.</text>
</comment>
<reference evidence="3" key="1">
    <citation type="journal article" date="2019" name="Int. J. Syst. Evol. Microbiol.">
        <title>The Global Catalogue of Microorganisms (GCM) 10K type strain sequencing project: providing services to taxonomists for standard genome sequencing and annotation.</title>
        <authorList>
            <consortium name="The Broad Institute Genomics Platform"/>
            <consortium name="The Broad Institute Genome Sequencing Center for Infectious Disease"/>
            <person name="Wu L."/>
            <person name="Ma J."/>
        </authorList>
    </citation>
    <scope>NUCLEOTIDE SEQUENCE [LARGE SCALE GENOMIC DNA]</scope>
    <source>
        <strain evidence="3">CGMCC 1.12769</strain>
    </source>
</reference>
<evidence type="ECO:0000313" key="2">
    <source>
        <dbReference type="EMBL" id="GGH27383.1"/>
    </source>
</evidence>
<proteinExistence type="predicted"/>
<dbReference type="EMBL" id="BMFT01000001">
    <property type="protein sequence ID" value="GGH27383.1"/>
    <property type="molecule type" value="Genomic_DNA"/>
</dbReference>
<dbReference type="Pfam" id="PF12867">
    <property type="entry name" value="DinB_2"/>
    <property type="match status" value="1"/>
</dbReference>
<evidence type="ECO:0000259" key="1">
    <source>
        <dbReference type="Pfam" id="PF12867"/>
    </source>
</evidence>
<dbReference type="InterPro" id="IPR034660">
    <property type="entry name" value="DinB/YfiT-like"/>
</dbReference>
<sequence length="175" mass="20659">MELQEINQKLEETRDELLEIVNDLRGDQLNQRKDPYSWSISQICQHLIKTEELYIVAIKRGLKSKEDSVIEHKPVESLLDRSRKLEAPDIAKPSDEILESHEIIERLNTSREKLNELLNSVEDPSILSRRHFVHPAFKEMLLIEWVRSLYLHEQRHMKQINEIIMEADKDDTVGI</sequence>
<name>A0ABQ1YJ44_9BACL</name>
<dbReference type="SUPFAM" id="SSF109854">
    <property type="entry name" value="DinB/YfiT-like putative metalloenzymes"/>
    <property type="match status" value="1"/>
</dbReference>
<evidence type="ECO:0000313" key="3">
    <source>
        <dbReference type="Proteomes" id="UP000659344"/>
    </source>
</evidence>
<feature type="domain" description="DinB-like" evidence="1">
    <location>
        <begin position="10"/>
        <end position="160"/>
    </location>
</feature>
<dbReference type="RefSeq" id="WP_188539875.1">
    <property type="nucleotide sequence ID" value="NZ_BMFT01000001.1"/>
</dbReference>
<dbReference type="InterPro" id="IPR024775">
    <property type="entry name" value="DinB-like"/>
</dbReference>
<dbReference type="Gene3D" id="1.20.120.450">
    <property type="entry name" value="dinb family like domain"/>
    <property type="match status" value="1"/>
</dbReference>
<organism evidence="2 3">
    <name type="scientific">Paenibacillus segetis</name>
    <dbReference type="NCBI Taxonomy" id="1325360"/>
    <lineage>
        <taxon>Bacteria</taxon>
        <taxon>Bacillati</taxon>
        <taxon>Bacillota</taxon>
        <taxon>Bacilli</taxon>
        <taxon>Bacillales</taxon>
        <taxon>Paenibacillaceae</taxon>
        <taxon>Paenibacillus</taxon>
    </lineage>
</organism>